<organism evidence="1 2">
    <name type="scientific">Pleuronectes platessa</name>
    <name type="common">European plaice</name>
    <dbReference type="NCBI Taxonomy" id="8262"/>
    <lineage>
        <taxon>Eukaryota</taxon>
        <taxon>Metazoa</taxon>
        <taxon>Chordata</taxon>
        <taxon>Craniata</taxon>
        <taxon>Vertebrata</taxon>
        <taxon>Euteleostomi</taxon>
        <taxon>Actinopterygii</taxon>
        <taxon>Neopterygii</taxon>
        <taxon>Teleostei</taxon>
        <taxon>Neoteleostei</taxon>
        <taxon>Acanthomorphata</taxon>
        <taxon>Carangaria</taxon>
        <taxon>Pleuronectiformes</taxon>
        <taxon>Pleuronectoidei</taxon>
        <taxon>Pleuronectidae</taxon>
        <taxon>Pleuronectes</taxon>
    </lineage>
</organism>
<proteinExistence type="predicted"/>
<keyword evidence="2" id="KW-1185">Reference proteome</keyword>
<dbReference type="Proteomes" id="UP001153269">
    <property type="component" value="Unassembled WGS sequence"/>
</dbReference>
<gene>
    <name evidence="1" type="ORF">PLEPLA_LOCUS40510</name>
</gene>
<evidence type="ECO:0000313" key="2">
    <source>
        <dbReference type="Proteomes" id="UP001153269"/>
    </source>
</evidence>
<sequence length="147" mass="16557">MRLFLKHQQGTVSSIRMNCLVLSKTKKMSGLSDDWVYCHHPVSCCGQHPAKFLLELFGGSLPFLTNTMVLALISLRLSARVTAHLAPKAFHHGQQDFIYEQRPEDSWEDPVLVDPGFPGIQTCPQTKDRDIAGLKLMHAHDMSFSRP</sequence>
<reference evidence="1" key="1">
    <citation type="submission" date="2020-03" db="EMBL/GenBank/DDBJ databases">
        <authorList>
            <person name="Weist P."/>
        </authorList>
    </citation>
    <scope>NUCLEOTIDE SEQUENCE</scope>
</reference>
<name>A0A9N7Z671_PLEPL</name>
<accession>A0A9N7Z671</accession>
<evidence type="ECO:0000313" key="1">
    <source>
        <dbReference type="EMBL" id="CAB1452760.1"/>
    </source>
</evidence>
<comment type="caution">
    <text evidence="1">The sequence shown here is derived from an EMBL/GenBank/DDBJ whole genome shotgun (WGS) entry which is preliminary data.</text>
</comment>
<protein>
    <submittedName>
        <fullName evidence="1">Uncharacterized protein</fullName>
    </submittedName>
</protein>
<dbReference type="EMBL" id="CADEAL010004142">
    <property type="protein sequence ID" value="CAB1452760.1"/>
    <property type="molecule type" value="Genomic_DNA"/>
</dbReference>
<dbReference type="AlphaFoldDB" id="A0A9N7Z671"/>